<evidence type="ECO:0000313" key="1">
    <source>
        <dbReference type="EMBL" id="REE68695.1"/>
    </source>
</evidence>
<proteinExistence type="predicted"/>
<dbReference type="Proteomes" id="UP000256304">
    <property type="component" value="Unassembled WGS sequence"/>
</dbReference>
<accession>A0A3D9QV81</accession>
<gene>
    <name evidence="1" type="ORF">A8990_13729</name>
</gene>
<reference evidence="1 2" key="1">
    <citation type="submission" date="2018-08" db="EMBL/GenBank/DDBJ databases">
        <title>Genomic Encyclopedia of Type Strains, Phase III (KMG-III): the genomes of soil and plant-associated and newly described type strains.</title>
        <authorList>
            <person name="Whitman W."/>
        </authorList>
    </citation>
    <scope>NUCLEOTIDE SEQUENCE [LARGE SCALE GENOMIC DNA]</scope>
    <source>
        <strain evidence="1 2">CGMCC 1.10966</strain>
    </source>
</reference>
<organism evidence="1 2">
    <name type="scientific">Paenibacillus taihuensis</name>
    <dbReference type="NCBI Taxonomy" id="1156355"/>
    <lineage>
        <taxon>Bacteria</taxon>
        <taxon>Bacillati</taxon>
        <taxon>Bacillota</taxon>
        <taxon>Bacilli</taxon>
        <taxon>Bacillales</taxon>
        <taxon>Paenibacillaceae</taxon>
        <taxon>Paenibacillus</taxon>
    </lineage>
</organism>
<dbReference type="AlphaFoldDB" id="A0A3D9QV81"/>
<protein>
    <submittedName>
        <fullName evidence="1">Uncharacterized protein</fullName>
    </submittedName>
</protein>
<sequence length="66" mass="7539">MEVLPFPILGEGRTFFLTASVFFARFRLIFTEEVHQTSYFRQLRQISIDQSTQPAALAIFAASPPM</sequence>
<dbReference type="EMBL" id="QTTN01000037">
    <property type="protein sequence ID" value="REE68695.1"/>
    <property type="molecule type" value="Genomic_DNA"/>
</dbReference>
<evidence type="ECO:0000313" key="2">
    <source>
        <dbReference type="Proteomes" id="UP000256304"/>
    </source>
</evidence>
<keyword evidence="2" id="KW-1185">Reference proteome</keyword>
<name>A0A3D9QV81_9BACL</name>
<comment type="caution">
    <text evidence="1">The sequence shown here is derived from an EMBL/GenBank/DDBJ whole genome shotgun (WGS) entry which is preliminary data.</text>
</comment>